<protein>
    <submittedName>
        <fullName evidence="1">Uncharacterized protein</fullName>
    </submittedName>
</protein>
<dbReference type="Gramene" id="ERN15717">
    <property type="protein sequence ID" value="ERN15717"/>
    <property type="gene ID" value="AMTR_s00039p00023470"/>
</dbReference>
<name>U5D2S7_AMBTC</name>
<accession>U5D2S7</accession>
<sequence length="189" mass="21115">MAMRELPTLVNPQNPSFITRPWMPEPWYEHRRPEEALRTSGKVKISGLVGGFEEKLSCFNGVVRGVGGDESGAEEGVLLVASGYEVRVELFEGGERRWRWEVRGETSCWVGRPVGIQCCRLSVCNLGTNPYEREKLFSGKLGHYPACPTVPINRGFCMGGGIQRWVTGERERDGLGGERTGERRVERGS</sequence>
<evidence type="ECO:0000313" key="2">
    <source>
        <dbReference type="Proteomes" id="UP000017836"/>
    </source>
</evidence>
<dbReference type="HOGENOM" id="CLU_1436237_0_0_1"/>
<dbReference type="EMBL" id="KI392495">
    <property type="protein sequence ID" value="ERN15717.1"/>
    <property type="molecule type" value="Genomic_DNA"/>
</dbReference>
<reference evidence="2" key="1">
    <citation type="journal article" date="2013" name="Science">
        <title>The Amborella genome and the evolution of flowering plants.</title>
        <authorList>
            <consortium name="Amborella Genome Project"/>
        </authorList>
    </citation>
    <scope>NUCLEOTIDE SEQUENCE [LARGE SCALE GENOMIC DNA]</scope>
</reference>
<dbReference type="Proteomes" id="UP000017836">
    <property type="component" value="Unassembled WGS sequence"/>
</dbReference>
<proteinExistence type="predicted"/>
<keyword evidence="2" id="KW-1185">Reference proteome</keyword>
<dbReference type="AlphaFoldDB" id="U5D2S7"/>
<gene>
    <name evidence="1" type="ORF">AMTR_s00039p00023470</name>
</gene>
<evidence type="ECO:0000313" key="1">
    <source>
        <dbReference type="EMBL" id="ERN15717.1"/>
    </source>
</evidence>
<organism evidence="1 2">
    <name type="scientific">Amborella trichopoda</name>
    <dbReference type="NCBI Taxonomy" id="13333"/>
    <lineage>
        <taxon>Eukaryota</taxon>
        <taxon>Viridiplantae</taxon>
        <taxon>Streptophyta</taxon>
        <taxon>Embryophyta</taxon>
        <taxon>Tracheophyta</taxon>
        <taxon>Spermatophyta</taxon>
        <taxon>Magnoliopsida</taxon>
        <taxon>Amborellales</taxon>
        <taxon>Amborellaceae</taxon>
        <taxon>Amborella</taxon>
    </lineage>
</organism>